<dbReference type="EMBL" id="CAAJGR010000034">
    <property type="protein sequence ID" value="VHO06502.1"/>
    <property type="molecule type" value="Genomic_DNA"/>
</dbReference>
<dbReference type="PANTHER" id="PTHR43284:SF1">
    <property type="entry name" value="ASPARAGINE SYNTHETASE"/>
    <property type="match status" value="1"/>
</dbReference>
<dbReference type="Gene3D" id="3.60.20.10">
    <property type="entry name" value="Glutamine Phosphoribosylpyrophosphate, subunit 1, domain 1"/>
    <property type="match status" value="1"/>
</dbReference>
<dbReference type="GO" id="GO:0006529">
    <property type="term" value="P:asparagine biosynthetic process"/>
    <property type="evidence" value="ECO:0007669"/>
    <property type="project" value="InterPro"/>
</dbReference>
<organism evidence="5">
    <name type="scientific">Rheinheimera sp. BAL341</name>
    <dbReference type="NCBI Taxonomy" id="1708203"/>
    <lineage>
        <taxon>Bacteria</taxon>
        <taxon>Pseudomonadati</taxon>
        <taxon>Pseudomonadota</taxon>
        <taxon>Gammaproteobacteria</taxon>
        <taxon>Chromatiales</taxon>
        <taxon>Chromatiaceae</taxon>
        <taxon>Rheinheimera</taxon>
    </lineage>
</organism>
<accession>A0A486XVV5</accession>
<dbReference type="SUPFAM" id="SSF56235">
    <property type="entry name" value="N-terminal nucleophile aminohydrolases (Ntn hydrolases)"/>
    <property type="match status" value="1"/>
</dbReference>
<reference evidence="5" key="1">
    <citation type="submission" date="2019-04" db="EMBL/GenBank/DDBJ databases">
        <authorList>
            <person name="Brambilla D."/>
        </authorList>
    </citation>
    <scope>NUCLEOTIDE SEQUENCE</scope>
    <source>
        <strain evidence="5">BAL1</strain>
    </source>
</reference>
<comment type="pathway">
    <text evidence="1">Amino-acid biosynthesis; L-asparagine biosynthesis; L-asparagine from L-aspartate (L-Gln route): step 1/1.</text>
</comment>
<keyword evidence="5" id="KW-0436">Ligase</keyword>
<dbReference type="AlphaFoldDB" id="A0A486XVV5"/>
<dbReference type="InterPro" id="IPR029055">
    <property type="entry name" value="Ntn_hydrolases_N"/>
</dbReference>
<dbReference type="PANTHER" id="PTHR43284">
    <property type="entry name" value="ASPARAGINE SYNTHETASE (GLUTAMINE-HYDROLYZING)"/>
    <property type="match status" value="1"/>
</dbReference>
<proteinExistence type="predicted"/>
<protein>
    <recommendedName>
        <fullName evidence="2">asparagine synthase (glutamine-hydrolyzing)</fullName>
        <ecNumber evidence="2">6.3.5.4</ecNumber>
    </recommendedName>
</protein>
<dbReference type="EC" id="6.3.5.4" evidence="2"/>
<dbReference type="InterPro" id="IPR051786">
    <property type="entry name" value="ASN_synthetase/amidase"/>
</dbReference>
<feature type="domain" description="Asparagine synthetase" evidence="4">
    <location>
        <begin position="214"/>
        <end position="273"/>
    </location>
</feature>
<evidence type="ECO:0000256" key="3">
    <source>
        <dbReference type="ARBA" id="ARBA00048741"/>
    </source>
</evidence>
<evidence type="ECO:0000259" key="4">
    <source>
        <dbReference type="Pfam" id="PF00733"/>
    </source>
</evidence>
<sequence>MTDNIIHNKITLLLKNNFGSYQCIDGDFYIAGKAFLGSDLINPEALKLEICNAIASQNLPQLLKKLNGFYSVIFIVPNGCYLITDKLRSRPLFYRIENGKFLVSDSAEQFLGSSAAKELNKLSAEEFLLTGFVTGVDTLITGVQQVQAGEYIFWQDSASQVKQTCYDMFLPKHPIVEEAHIDHTQSDGKIWYELLDRALIQAMQRLITYSNGRQIVLPLSGGYDSRAIALCLKRLNYTNVVCFTFGRVGSPEIKISKKIAESLGFTLHCIYYSAGTWRMLRKNNKFRLFSEFIHNFVSVPNIQVFPALDILINNKFITEDAVIVPGHTGDFVSGGHMPEPDKVSKCAVRHAKDLICKRHYRLSRSLPSLKLNLKIAENIGNIARYAAKEGVCNDISVVEAWNWRERQAKFIVNSNRYYDFFNLDWWMPLWDNEFVDFWQQVPYVLRKDKKLWINWVENQTSDILGSSEVIGNAEASASSLNLLAARHLNYFFDNNHVFSLMPFTEWLIAKLRFNKQSPSVLGYLARVVLENSKKKLID</sequence>
<dbReference type="InterPro" id="IPR014729">
    <property type="entry name" value="Rossmann-like_a/b/a_fold"/>
</dbReference>
<dbReference type="Pfam" id="PF00733">
    <property type="entry name" value="Asn_synthase"/>
    <property type="match status" value="1"/>
</dbReference>
<dbReference type="GO" id="GO:0004066">
    <property type="term" value="F:asparagine synthase (glutamine-hydrolyzing) activity"/>
    <property type="evidence" value="ECO:0007669"/>
    <property type="project" value="UniProtKB-EC"/>
</dbReference>
<name>A0A486XVV5_9GAMM</name>
<dbReference type="SUPFAM" id="SSF52402">
    <property type="entry name" value="Adenine nucleotide alpha hydrolases-like"/>
    <property type="match status" value="1"/>
</dbReference>
<dbReference type="Gene3D" id="3.40.50.620">
    <property type="entry name" value="HUPs"/>
    <property type="match status" value="1"/>
</dbReference>
<comment type="catalytic activity">
    <reaction evidence="3">
        <text>L-aspartate + L-glutamine + ATP + H2O = L-asparagine + L-glutamate + AMP + diphosphate + H(+)</text>
        <dbReference type="Rhea" id="RHEA:12228"/>
        <dbReference type="ChEBI" id="CHEBI:15377"/>
        <dbReference type="ChEBI" id="CHEBI:15378"/>
        <dbReference type="ChEBI" id="CHEBI:29985"/>
        <dbReference type="ChEBI" id="CHEBI:29991"/>
        <dbReference type="ChEBI" id="CHEBI:30616"/>
        <dbReference type="ChEBI" id="CHEBI:33019"/>
        <dbReference type="ChEBI" id="CHEBI:58048"/>
        <dbReference type="ChEBI" id="CHEBI:58359"/>
        <dbReference type="ChEBI" id="CHEBI:456215"/>
        <dbReference type="EC" id="6.3.5.4"/>
    </reaction>
</comment>
<gene>
    <name evidence="5" type="ORF">BAL341_3517</name>
</gene>
<dbReference type="InterPro" id="IPR001962">
    <property type="entry name" value="Asn_synthase"/>
</dbReference>
<evidence type="ECO:0000256" key="1">
    <source>
        <dbReference type="ARBA" id="ARBA00005187"/>
    </source>
</evidence>
<evidence type="ECO:0000313" key="5">
    <source>
        <dbReference type="EMBL" id="VHO06502.1"/>
    </source>
</evidence>
<evidence type="ECO:0000256" key="2">
    <source>
        <dbReference type="ARBA" id="ARBA00012737"/>
    </source>
</evidence>